<organism evidence="7 8">
    <name type="scientific">Paraglaciecola aquimarina</name>
    <dbReference type="NCBI Taxonomy" id="1235557"/>
    <lineage>
        <taxon>Bacteria</taxon>
        <taxon>Pseudomonadati</taxon>
        <taxon>Pseudomonadota</taxon>
        <taxon>Gammaproteobacteria</taxon>
        <taxon>Alteromonadales</taxon>
        <taxon>Alteromonadaceae</taxon>
        <taxon>Paraglaciecola</taxon>
    </lineage>
</organism>
<dbReference type="Proteomes" id="UP001247805">
    <property type="component" value="Unassembled WGS sequence"/>
</dbReference>
<dbReference type="PANTHER" id="PTHR32322:SF9">
    <property type="entry name" value="AMINO-ACID METABOLITE EFFLUX PUMP-RELATED"/>
    <property type="match status" value="1"/>
</dbReference>
<evidence type="ECO:0000256" key="1">
    <source>
        <dbReference type="ARBA" id="ARBA00004141"/>
    </source>
</evidence>
<dbReference type="RefSeq" id="WP_316024544.1">
    <property type="nucleotide sequence ID" value="NZ_JAWDIO010000002.1"/>
</dbReference>
<evidence type="ECO:0000256" key="3">
    <source>
        <dbReference type="ARBA" id="ARBA00022989"/>
    </source>
</evidence>
<evidence type="ECO:0000256" key="5">
    <source>
        <dbReference type="SAM" id="Phobius"/>
    </source>
</evidence>
<feature type="transmembrane region" description="Helical" evidence="5">
    <location>
        <begin position="77"/>
        <end position="105"/>
    </location>
</feature>
<comment type="subcellular location">
    <subcellularLocation>
        <location evidence="1">Membrane</location>
        <topology evidence="1">Multi-pass membrane protein</topology>
    </subcellularLocation>
</comment>
<reference evidence="7 8" key="1">
    <citation type="submission" date="2023-10" db="EMBL/GenBank/DDBJ databases">
        <title>Glaciecola aquimarina strain GGW-M5 nov., isolated from a coastal seawater.</title>
        <authorList>
            <person name="Bayburt H."/>
            <person name="Kim J.M."/>
            <person name="Choi B.J."/>
            <person name="Jeon C.O."/>
        </authorList>
    </citation>
    <scope>NUCLEOTIDE SEQUENCE [LARGE SCALE GENOMIC DNA]</scope>
    <source>
        <strain evidence="7 8">KCTC 32108</strain>
    </source>
</reference>
<feature type="domain" description="EamA" evidence="6">
    <location>
        <begin position="9"/>
        <end position="140"/>
    </location>
</feature>
<feature type="transmembrane region" description="Helical" evidence="5">
    <location>
        <begin position="208"/>
        <end position="230"/>
    </location>
</feature>
<dbReference type="PANTHER" id="PTHR32322">
    <property type="entry name" value="INNER MEMBRANE TRANSPORTER"/>
    <property type="match status" value="1"/>
</dbReference>
<evidence type="ECO:0000256" key="2">
    <source>
        <dbReference type="ARBA" id="ARBA00022692"/>
    </source>
</evidence>
<evidence type="ECO:0000313" key="8">
    <source>
        <dbReference type="Proteomes" id="UP001247805"/>
    </source>
</evidence>
<dbReference type="Pfam" id="PF00892">
    <property type="entry name" value="EamA"/>
    <property type="match status" value="2"/>
</dbReference>
<keyword evidence="3 5" id="KW-1133">Transmembrane helix</keyword>
<evidence type="ECO:0000259" key="6">
    <source>
        <dbReference type="Pfam" id="PF00892"/>
    </source>
</evidence>
<name>A0ABU3SS87_9ALTE</name>
<keyword evidence="2 5" id="KW-0812">Transmembrane</keyword>
<accession>A0ABU3SS87</accession>
<evidence type="ECO:0000313" key="7">
    <source>
        <dbReference type="EMBL" id="MDU0352837.1"/>
    </source>
</evidence>
<dbReference type="SUPFAM" id="SSF103481">
    <property type="entry name" value="Multidrug resistance efflux transporter EmrE"/>
    <property type="match status" value="2"/>
</dbReference>
<feature type="transmembrane region" description="Helical" evidence="5">
    <location>
        <begin position="149"/>
        <end position="169"/>
    </location>
</feature>
<feature type="transmembrane region" description="Helical" evidence="5">
    <location>
        <begin position="39"/>
        <end position="56"/>
    </location>
</feature>
<dbReference type="EMBL" id="JAWDIO010000002">
    <property type="protein sequence ID" value="MDU0352837.1"/>
    <property type="molecule type" value="Genomic_DNA"/>
</dbReference>
<feature type="domain" description="EamA" evidence="6">
    <location>
        <begin position="152"/>
        <end position="276"/>
    </location>
</feature>
<feature type="transmembrane region" description="Helical" evidence="5">
    <location>
        <begin position="181"/>
        <end position="201"/>
    </location>
</feature>
<dbReference type="InterPro" id="IPR037185">
    <property type="entry name" value="EmrE-like"/>
</dbReference>
<evidence type="ECO:0000256" key="4">
    <source>
        <dbReference type="ARBA" id="ARBA00023136"/>
    </source>
</evidence>
<keyword evidence="4 5" id="KW-0472">Membrane</keyword>
<protein>
    <submittedName>
        <fullName evidence="7">DMT family transporter</fullName>
    </submittedName>
</protein>
<dbReference type="InterPro" id="IPR000620">
    <property type="entry name" value="EamA_dom"/>
</dbReference>
<feature type="transmembrane region" description="Helical" evidence="5">
    <location>
        <begin position="125"/>
        <end position="142"/>
    </location>
</feature>
<comment type="caution">
    <text evidence="7">The sequence shown here is derived from an EMBL/GenBank/DDBJ whole genome shotgun (WGS) entry which is preliminary data.</text>
</comment>
<gene>
    <name evidence="7" type="ORF">RS130_01890</name>
</gene>
<proteinExistence type="predicted"/>
<dbReference type="InterPro" id="IPR050638">
    <property type="entry name" value="AA-Vitamin_Transporters"/>
</dbReference>
<keyword evidence="8" id="KW-1185">Reference proteome</keyword>
<sequence>MNHLQIFSYSLIALFAFAANSVLCRLALAVEQVDAVSFTAIRLLSAAAVLIILIAIKKPTTFNGMRRYIHYGSRAGAIYLLVYAAGFSFAYLTVSTATGALALFASVQFTMLFKGWLAGHRLNPYELTGILLSLIGFVYFVFPELEKPSLEGCILMIAAGIAWGFYSLIGAKSTQPLEDTLGNFLRLVPISLLGLVVIYLFSDWQISLAGLAYTLGSGILASGLGYSLWYHVLPKLKPSIAAVSQLSVPIWAAFGGVLFVNEGIGLHLAISSGLILGDLPCLSQSFSCPSRKIVTTFAQQYQSVLTGYFCC</sequence>